<accession>A0A1Q9ESK8</accession>
<gene>
    <name evidence="1" type="ORF">AK812_SmicGene5918</name>
</gene>
<keyword evidence="2" id="KW-1185">Reference proteome</keyword>
<comment type="caution">
    <text evidence="1">The sequence shown here is derived from an EMBL/GenBank/DDBJ whole genome shotgun (WGS) entry which is preliminary data.</text>
</comment>
<dbReference type="AlphaFoldDB" id="A0A1Q9ESK8"/>
<dbReference type="OrthoDB" id="471892at2759"/>
<dbReference type="Proteomes" id="UP000186817">
    <property type="component" value="Unassembled WGS sequence"/>
</dbReference>
<dbReference type="EMBL" id="LSRX01000079">
    <property type="protein sequence ID" value="OLQ10420.1"/>
    <property type="molecule type" value="Genomic_DNA"/>
</dbReference>
<name>A0A1Q9ESK8_SYMMI</name>
<sequence length="217" mass="23282">MVIVVVIVSGRTASGSAVQAQWPSEISILVFFILPVLVMPVSFPGVLAEAAQGGGDSAALTRPVWLVPLEQQQHDGFVHRWSASKGRGFIRNDEILRLTGYDVRFAGVQLAPSDLVLGARIQFQVEFDGALRPRVKGVASGGLSVDSCRGFIHNEALHRLLGKDVLFRAVQVPGAQVGQSVCFHLELDAEGRPRVKEALEGTLNTKGPVKKRQALGG</sequence>
<evidence type="ECO:0000313" key="2">
    <source>
        <dbReference type="Proteomes" id="UP000186817"/>
    </source>
</evidence>
<evidence type="ECO:0000313" key="1">
    <source>
        <dbReference type="EMBL" id="OLQ10420.1"/>
    </source>
</evidence>
<reference evidence="1 2" key="1">
    <citation type="submission" date="2016-02" db="EMBL/GenBank/DDBJ databases">
        <title>Genome analysis of coral dinoflagellate symbionts highlights evolutionary adaptations to a symbiotic lifestyle.</title>
        <authorList>
            <person name="Aranda M."/>
            <person name="Li Y."/>
            <person name="Liew Y.J."/>
            <person name="Baumgarten S."/>
            <person name="Simakov O."/>
            <person name="Wilson M."/>
            <person name="Piel J."/>
            <person name="Ashoor H."/>
            <person name="Bougouffa S."/>
            <person name="Bajic V.B."/>
            <person name="Ryu T."/>
            <person name="Ravasi T."/>
            <person name="Bayer T."/>
            <person name="Micklem G."/>
            <person name="Kim H."/>
            <person name="Bhak J."/>
            <person name="Lajeunesse T.C."/>
            <person name="Voolstra C.R."/>
        </authorList>
    </citation>
    <scope>NUCLEOTIDE SEQUENCE [LARGE SCALE GENOMIC DNA]</scope>
    <source>
        <strain evidence="1 2">CCMP2467</strain>
    </source>
</reference>
<organism evidence="1 2">
    <name type="scientific">Symbiodinium microadriaticum</name>
    <name type="common">Dinoflagellate</name>
    <name type="synonym">Zooxanthella microadriatica</name>
    <dbReference type="NCBI Taxonomy" id="2951"/>
    <lineage>
        <taxon>Eukaryota</taxon>
        <taxon>Sar</taxon>
        <taxon>Alveolata</taxon>
        <taxon>Dinophyceae</taxon>
        <taxon>Suessiales</taxon>
        <taxon>Symbiodiniaceae</taxon>
        <taxon>Symbiodinium</taxon>
    </lineage>
</organism>
<protein>
    <submittedName>
        <fullName evidence="1">Uncharacterized protein</fullName>
    </submittedName>
</protein>
<proteinExistence type="predicted"/>